<accession>A0A3N1XQS4</accession>
<feature type="domain" description="OB-fold nucleic acid binding" evidence="8">
    <location>
        <begin position="5"/>
        <end position="99"/>
    </location>
</feature>
<dbReference type="NCBIfam" id="TIGR00237">
    <property type="entry name" value="xseA"/>
    <property type="match status" value="1"/>
</dbReference>
<dbReference type="InterPro" id="IPR003753">
    <property type="entry name" value="Exonuc_VII_L"/>
</dbReference>
<evidence type="ECO:0000259" key="7">
    <source>
        <dbReference type="Pfam" id="PF02601"/>
    </source>
</evidence>
<evidence type="ECO:0000256" key="4">
    <source>
        <dbReference type="ARBA" id="ARBA00022839"/>
    </source>
</evidence>
<keyword evidence="10" id="KW-1185">Reference proteome</keyword>
<evidence type="ECO:0000256" key="5">
    <source>
        <dbReference type="HAMAP-Rule" id="MF_00378"/>
    </source>
</evidence>
<evidence type="ECO:0000256" key="6">
    <source>
        <dbReference type="RuleBase" id="RU004355"/>
    </source>
</evidence>
<keyword evidence="2 5" id="KW-0540">Nuclease</keyword>
<dbReference type="RefSeq" id="WP_123609826.1">
    <property type="nucleotide sequence ID" value="NZ_RJVG01000007.1"/>
</dbReference>
<protein>
    <recommendedName>
        <fullName evidence="5">Exodeoxyribonuclease 7 large subunit</fullName>
        <ecNumber evidence="5">3.1.11.6</ecNumber>
    </recommendedName>
    <alternativeName>
        <fullName evidence="5">Exodeoxyribonuclease VII large subunit</fullName>
        <shortName evidence="5">Exonuclease VII large subunit</shortName>
    </alternativeName>
</protein>
<comment type="catalytic activity">
    <reaction evidence="5 6">
        <text>Exonucleolytic cleavage in either 5'- to 3'- or 3'- to 5'-direction to yield nucleoside 5'-phosphates.</text>
        <dbReference type="EC" id="3.1.11.6"/>
    </reaction>
</comment>
<dbReference type="InterPro" id="IPR020579">
    <property type="entry name" value="Exonuc_VII_lsu_C"/>
</dbReference>
<dbReference type="Pfam" id="PF02601">
    <property type="entry name" value="Exonuc_VII_L"/>
    <property type="match status" value="1"/>
</dbReference>
<dbReference type="Proteomes" id="UP000273083">
    <property type="component" value="Unassembled WGS sequence"/>
</dbReference>
<sequence length="402" mass="45480">MDKVYSVTQINLYIKDMFIRDYALNNIYIKGEVSNCKYHTSGHIYFTLKDEKGQMAAVMFAGQRSGLKFRLEEGQSVIVLGSISVYERDGKYQLYAREILLDGSGVLYQKFEELKRNLEGEGLFSKEYKKTIPMYPKKIGIVTARTGAAIQDIINIISRRNPYIQLILYPALVQGEGAAKSIMKGIGILDKMELDTIIVGRGGGSIEDLWAFNEEIVARAIFDCHTPIISAVGHETDTTISDFVSDLRAPTPSAAAELATNNINDLYTKIYDYNVTLNHILKRKISLYRSLLEQKKLKLEHSSPIYQIRQKRQHLMDYEEKLGNLISDIIKEKRHSLAIYIEKLNGLSPIAKLNKGYALISDGENNIVNSIDKIKVEDTIKVSMLDGDILAKVEELNGRRRV</sequence>
<evidence type="ECO:0000259" key="8">
    <source>
        <dbReference type="Pfam" id="PF13742"/>
    </source>
</evidence>
<dbReference type="OrthoDB" id="9802795at2"/>
<dbReference type="GO" id="GO:0006308">
    <property type="term" value="P:DNA catabolic process"/>
    <property type="evidence" value="ECO:0007669"/>
    <property type="project" value="UniProtKB-UniRule"/>
</dbReference>
<dbReference type="EC" id="3.1.11.6" evidence="5"/>
<comment type="caution">
    <text evidence="9">The sequence shown here is derived from an EMBL/GenBank/DDBJ whole genome shotgun (WGS) entry which is preliminary data.</text>
</comment>
<dbReference type="PANTHER" id="PTHR30008">
    <property type="entry name" value="EXODEOXYRIBONUCLEASE 7 LARGE SUBUNIT"/>
    <property type="match status" value="1"/>
</dbReference>
<dbReference type="GO" id="GO:0009318">
    <property type="term" value="C:exodeoxyribonuclease VII complex"/>
    <property type="evidence" value="ECO:0007669"/>
    <property type="project" value="UniProtKB-UniRule"/>
</dbReference>
<evidence type="ECO:0000256" key="2">
    <source>
        <dbReference type="ARBA" id="ARBA00022722"/>
    </source>
</evidence>
<keyword evidence="4 5" id="KW-0269">Exonuclease</keyword>
<dbReference type="Pfam" id="PF13742">
    <property type="entry name" value="tRNA_anti_2"/>
    <property type="match status" value="1"/>
</dbReference>
<reference evidence="9 10" key="1">
    <citation type="submission" date="2018-11" db="EMBL/GenBank/DDBJ databases">
        <title>Genomic Encyclopedia of Type Strains, Phase IV (KMG-IV): sequencing the most valuable type-strain genomes for metagenomic binning, comparative biology and taxonomic classification.</title>
        <authorList>
            <person name="Goeker M."/>
        </authorList>
    </citation>
    <scope>NUCLEOTIDE SEQUENCE [LARGE SCALE GENOMIC DNA]</scope>
    <source>
        <strain evidence="9 10">DSM 26537</strain>
    </source>
</reference>
<dbReference type="PANTHER" id="PTHR30008:SF0">
    <property type="entry name" value="EXODEOXYRIBONUCLEASE 7 LARGE SUBUNIT"/>
    <property type="match status" value="1"/>
</dbReference>
<feature type="domain" description="Exonuclease VII large subunit C-terminal" evidence="7">
    <location>
        <begin position="123"/>
        <end position="322"/>
    </location>
</feature>
<evidence type="ECO:0000256" key="3">
    <source>
        <dbReference type="ARBA" id="ARBA00022801"/>
    </source>
</evidence>
<keyword evidence="3 5" id="KW-0378">Hydrolase</keyword>
<comment type="subunit">
    <text evidence="5">Heterooligomer composed of large and small subunits.</text>
</comment>
<dbReference type="EMBL" id="RJVG01000007">
    <property type="protein sequence ID" value="ROR27127.1"/>
    <property type="molecule type" value="Genomic_DNA"/>
</dbReference>
<dbReference type="GO" id="GO:0005737">
    <property type="term" value="C:cytoplasm"/>
    <property type="evidence" value="ECO:0007669"/>
    <property type="project" value="UniProtKB-SubCell"/>
</dbReference>
<evidence type="ECO:0000313" key="10">
    <source>
        <dbReference type="Proteomes" id="UP000273083"/>
    </source>
</evidence>
<name>A0A3N1XQS4_9FIRM</name>
<comment type="subcellular location">
    <subcellularLocation>
        <location evidence="5 6">Cytoplasm</location>
    </subcellularLocation>
</comment>
<dbReference type="CDD" id="cd04489">
    <property type="entry name" value="ExoVII_LU_OBF"/>
    <property type="match status" value="1"/>
</dbReference>
<evidence type="ECO:0000313" key="9">
    <source>
        <dbReference type="EMBL" id="ROR27127.1"/>
    </source>
</evidence>
<dbReference type="AlphaFoldDB" id="A0A3N1XQS4"/>
<comment type="similarity">
    <text evidence="5 6">Belongs to the XseA family.</text>
</comment>
<keyword evidence="1 5" id="KW-0963">Cytoplasm</keyword>
<organism evidence="9 10">
    <name type="scientific">Mobilisporobacter senegalensis</name>
    <dbReference type="NCBI Taxonomy" id="1329262"/>
    <lineage>
        <taxon>Bacteria</taxon>
        <taxon>Bacillati</taxon>
        <taxon>Bacillota</taxon>
        <taxon>Clostridia</taxon>
        <taxon>Lachnospirales</taxon>
        <taxon>Lachnospiraceae</taxon>
        <taxon>Mobilisporobacter</taxon>
    </lineage>
</organism>
<dbReference type="GO" id="GO:0008855">
    <property type="term" value="F:exodeoxyribonuclease VII activity"/>
    <property type="evidence" value="ECO:0007669"/>
    <property type="project" value="UniProtKB-UniRule"/>
</dbReference>
<comment type="function">
    <text evidence="5">Bidirectionally degrades single-stranded DNA into large acid-insoluble oligonucleotides, which are then degraded further into small acid-soluble oligonucleotides.</text>
</comment>
<proteinExistence type="inferred from homology"/>
<evidence type="ECO:0000256" key="1">
    <source>
        <dbReference type="ARBA" id="ARBA00022490"/>
    </source>
</evidence>
<dbReference type="InterPro" id="IPR025824">
    <property type="entry name" value="OB-fold_nuc-bd_dom"/>
</dbReference>
<gene>
    <name evidence="5" type="primary">xseA</name>
    <name evidence="9" type="ORF">EDD66_10741</name>
</gene>
<dbReference type="GO" id="GO:0003676">
    <property type="term" value="F:nucleic acid binding"/>
    <property type="evidence" value="ECO:0007669"/>
    <property type="project" value="InterPro"/>
</dbReference>
<dbReference type="HAMAP" id="MF_00378">
    <property type="entry name" value="Exonuc_7_L"/>
    <property type="match status" value="1"/>
</dbReference>